<proteinExistence type="predicted"/>
<feature type="signal peptide" evidence="1">
    <location>
        <begin position="1"/>
        <end position="19"/>
    </location>
</feature>
<feature type="chain" id="PRO_5010874207" evidence="1">
    <location>
        <begin position="20"/>
        <end position="101"/>
    </location>
</feature>
<protein>
    <submittedName>
        <fullName evidence="2">Uncharacterized protein</fullName>
    </submittedName>
</protein>
<name>A0A1X7PIL8_9HYPH</name>
<dbReference type="AlphaFoldDB" id="A0A1X7PIL8"/>
<organism evidence="2 3">
    <name type="scientific">Mesorhizobium australicum</name>
    <dbReference type="NCBI Taxonomy" id="536018"/>
    <lineage>
        <taxon>Bacteria</taxon>
        <taxon>Pseudomonadati</taxon>
        <taxon>Pseudomonadota</taxon>
        <taxon>Alphaproteobacteria</taxon>
        <taxon>Hyphomicrobiales</taxon>
        <taxon>Phyllobacteriaceae</taxon>
        <taxon>Mesorhizobium</taxon>
    </lineage>
</organism>
<evidence type="ECO:0000256" key="1">
    <source>
        <dbReference type="SAM" id="SignalP"/>
    </source>
</evidence>
<reference evidence="2 3" key="1">
    <citation type="submission" date="2017-04" db="EMBL/GenBank/DDBJ databases">
        <authorList>
            <person name="Afonso C.L."/>
            <person name="Miller P.J."/>
            <person name="Scott M.A."/>
            <person name="Spackman E."/>
            <person name="Goraichik I."/>
            <person name="Dimitrov K.M."/>
            <person name="Suarez D.L."/>
            <person name="Swayne D.E."/>
        </authorList>
    </citation>
    <scope>NUCLEOTIDE SEQUENCE [LARGE SCALE GENOMIC DNA]</scope>
    <source>
        <strain evidence="2 3">B5P</strain>
    </source>
</reference>
<accession>A0A1X7PIL8</accession>
<sequence>MRTALIALTLVATVLPAQAISRYNSMQMSCGEAQSRIREEGAVILRYRSARDPSLPLYDRYVAHDGYCQRGEYAKLEVVPTSDTKRCRVLKCMQRTYPFDE</sequence>
<evidence type="ECO:0000313" key="2">
    <source>
        <dbReference type="EMBL" id="SMH50877.1"/>
    </source>
</evidence>
<gene>
    <name evidence="2" type="ORF">SAMN02982922_4285</name>
</gene>
<dbReference type="Proteomes" id="UP000193083">
    <property type="component" value="Unassembled WGS sequence"/>
</dbReference>
<dbReference type="EMBL" id="FXBL01000004">
    <property type="protein sequence ID" value="SMH50877.1"/>
    <property type="molecule type" value="Genomic_DNA"/>
</dbReference>
<evidence type="ECO:0000313" key="3">
    <source>
        <dbReference type="Proteomes" id="UP000193083"/>
    </source>
</evidence>
<keyword evidence="3" id="KW-1185">Reference proteome</keyword>
<dbReference type="OrthoDB" id="7870801at2"/>
<dbReference type="RefSeq" id="WP_085465991.1">
    <property type="nucleotide sequence ID" value="NZ_FXBL01000004.1"/>
</dbReference>
<keyword evidence="1" id="KW-0732">Signal</keyword>